<dbReference type="OrthoDB" id="1524003at2"/>
<sequence>MKHLFTFCLITLLALAESVAQEYENLQSISAEYGTLTALTSTADSVTSDGRRGGAKNYSGRQAISYGGKYYFTAHNDATGDELWVTDGTREGTKMVKDINPGAASSLPANLVGVGGSVYFTATTEAEGTELWVTDGTEAGTSLLIDLNEGAASSEPSAITPFKNGFLFAAVDASSSDYGDGKTRQHLWFSNGTPEGTKRMSADNKEGVQPKTTGLDGEETYSPIQVIGDTLAIFGGTSDRVVGMDGETELIVGEEIWVTNGTPEPWGTKMLVDINPPTDNSNIQWILAVNEKQVIFRAKTPGKWAGKPELTTLDNEYWVTDGTTKGTYLLQDAADAPGSEANTTANSGSANPIVFDGKVYYRGNAGKGTELMRMNGLKGTGDELEMAFDIAPFDTQERQSFPDDFFVFDGKLFFKVNFGSRAENTNPRSGQELGMYNPETDSVELVADVFPGAGTSSFPRNKTVVNGRMYFTANTGNNQSSYDIWALDVVGDGKDPQVPELDNLSKKSEYLIYKVFDDVDGFNRVLPTDLRELNGNLIFRTISGTLAVFDDGLEKTGEYQDPKAVGPAVEIGANAHLNAAPMASFTSPENGATLIEGATVPLAVALNDAEGDAISKVEYYTGDYYNSWVQVGVATEGEFTFNWENIPAGAEGEPTRITAVAYDANDSSFSMPIDVLVIGNTPPSVEMTLPNDNTTLLIGESVEIAATASDELDGLVVEFYNGDELLFKDEEAPFGFEWDGLTVEGTAVIKAVATDIQGASSESETRTVIYEKLVLSNELAKGMIVYPNPVTSGFVNISNDRNEVVMISLIDMAGRTVLQTELTEGVNSLPVQHLEKGIYSVSTRNVAGEILGHSKLIIK</sequence>
<gene>
    <name evidence="4" type="ORF">C7460_106109</name>
</gene>
<dbReference type="Pfam" id="PF17957">
    <property type="entry name" value="Big_7"/>
    <property type="match status" value="2"/>
</dbReference>
<dbReference type="NCBIfam" id="TIGR04534">
    <property type="entry name" value="ELWxxDGT_rpt"/>
    <property type="match status" value="1"/>
</dbReference>
<dbReference type="Proteomes" id="UP000256779">
    <property type="component" value="Unassembled WGS sequence"/>
</dbReference>
<evidence type="ECO:0000313" key="4">
    <source>
        <dbReference type="EMBL" id="REE00170.1"/>
    </source>
</evidence>
<keyword evidence="2" id="KW-0732">Signal</keyword>
<dbReference type="Pfam" id="PF18962">
    <property type="entry name" value="Por_Secre_tail"/>
    <property type="match status" value="1"/>
</dbReference>
<evidence type="ECO:0000313" key="5">
    <source>
        <dbReference type="Proteomes" id="UP000256779"/>
    </source>
</evidence>
<dbReference type="InterPro" id="IPR013783">
    <property type="entry name" value="Ig-like_fold"/>
</dbReference>
<name>A0A3D9L5E7_MARFU</name>
<feature type="compositionally biased region" description="Basic and acidic residues" evidence="1">
    <location>
        <begin position="196"/>
        <end position="208"/>
    </location>
</feature>
<feature type="signal peptide" evidence="2">
    <location>
        <begin position="1"/>
        <end position="16"/>
    </location>
</feature>
<keyword evidence="5" id="KW-1185">Reference proteome</keyword>
<dbReference type="AlphaFoldDB" id="A0A3D9L5E7"/>
<evidence type="ECO:0000256" key="2">
    <source>
        <dbReference type="SAM" id="SignalP"/>
    </source>
</evidence>
<feature type="chain" id="PRO_5017573225" evidence="2">
    <location>
        <begin position="17"/>
        <end position="859"/>
    </location>
</feature>
<dbReference type="Gene3D" id="2.60.40.10">
    <property type="entry name" value="Immunoglobulins"/>
    <property type="match status" value="2"/>
</dbReference>
<evidence type="ECO:0000259" key="3">
    <source>
        <dbReference type="Pfam" id="PF18962"/>
    </source>
</evidence>
<accession>A0A3D9L5E7</accession>
<proteinExistence type="predicted"/>
<dbReference type="NCBIfam" id="TIGR04183">
    <property type="entry name" value="Por_Secre_tail"/>
    <property type="match status" value="1"/>
</dbReference>
<organism evidence="4 5">
    <name type="scientific">Marinoscillum furvescens DSM 4134</name>
    <dbReference type="NCBI Taxonomy" id="1122208"/>
    <lineage>
        <taxon>Bacteria</taxon>
        <taxon>Pseudomonadati</taxon>
        <taxon>Bacteroidota</taxon>
        <taxon>Cytophagia</taxon>
        <taxon>Cytophagales</taxon>
        <taxon>Reichenbachiellaceae</taxon>
        <taxon>Marinoscillum</taxon>
    </lineage>
</organism>
<dbReference type="EMBL" id="QREG01000006">
    <property type="protein sequence ID" value="REE00170.1"/>
    <property type="molecule type" value="Genomic_DNA"/>
</dbReference>
<dbReference type="InterPro" id="IPR030916">
    <property type="entry name" value="ELWxxDGT_rpt"/>
</dbReference>
<feature type="region of interest" description="Disordered" evidence="1">
    <location>
        <begin position="185"/>
        <end position="219"/>
    </location>
</feature>
<comment type="caution">
    <text evidence="4">The sequence shown here is derived from an EMBL/GenBank/DDBJ whole genome shotgun (WGS) entry which is preliminary data.</text>
</comment>
<protein>
    <submittedName>
        <fullName evidence="4">Putative secreted protein (Por secretion system target)</fullName>
    </submittedName>
</protein>
<dbReference type="RefSeq" id="WP_115867691.1">
    <property type="nucleotide sequence ID" value="NZ_QREG01000006.1"/>
</dbReference>
<feature type="domain" description="Secretion system C-terminal sorting" evidence="3">
    <location>
        <begin position="785"/>
        <end position="858"/>
    </location>
</feature>
<evidence type="ECO:0000256" key="1">
    <source>
        <dbReference type="SAM" id="MobiDB-lite"/>
    </source>
</evidence>
<dbReference type="InterPro" id="IPR026444">
    <property type="entry name" value="Secre_tail"/>
</dbReference>
<reference evidence="4 5" key="1">
    <citation type="submission" date="2018-07" db="EMBL/GenBank/DDBJ databases">
        <title>Genomic Encyclopedia of Type Strains, Phase IV (KMG-IV): sequencing the most valuable type-strain genomes for metagenomic binning, comparative biology and taxonomic classification.</title>
        <authorList>
            <person name="Goeker M."/>
        </authorList>
    </citation>
    <scope>NUCLEOTIDE SEQUENCE [LARGE SCALE GENOMIC DNA]</scope>
    <source>
        <strain evidence="4 5">DSM 4134</strain>
    </source>
</reference>